<proteinExistence type="predicted"/>
<protein>
    <submittedName>
        <fullName evidence="1">Uncharacterized protein</fullName>
    </submittedName>
</protein>
<reference evidence="1" key="1">
    <citation type="journal article" date="2015" name="Nature">
        <title>Complex archaea that bridge the gap between prokaryotes and eukaryotes.</title>
        <authorList>
            <person name="Spang A."/>
            <person name="Saw J.H."/>
            <person name="Jorgensen S.L."/>
            <person name="Zaremba-Niedzwiedzka K."/>
            <person name="Martijn J."/>
            <person name="Lind A.E."/>
            <person name="van Eijk R."/>
            <person name="Schleper C."/>
            <person name="Guy L."/>
            <person name="Ettema T.J."/>
        </authorList>
    </citation>
    <scope>NUCLEOTIDE SEQUENCE</scope>
</reference>
<sequence>MRICFGKNPAAAIADLAQKIAEYKGDERGVVCAVDCLRQWDAGGKKLLERTIRVWEKRLAKSDGSHTEAHRHGAWVPAIPLEA</sequence>
<accession>A0A0F9VAA3</accession>
<dbReference type="AlphaFoldDB" id="A0A0F9VAA3"/>
<gene>
    <name evidence="1" type="ORF">LCGC14_0163460</name>
</gene>
<organism evidence="1">
    <name type="scientific">marine sediment metagenome</name>
    <dbReference type="NCBI Taxonomy" id="412755"/>
    <lineage>
        <taxon>unclassified sequences</taxon>
        <taxon>metagenomes</taxon>
        <taxon>ecological metagenomes</taxon>
    </lineage>
</organism>
<dbReference type="EMBL" id="LAZR01000062">
    <property type="protein sequence ID" value="KKN96702.1"/>
    <property type="molecule type" value="Genomic_DNA"/>
</dbReference>
<evidence type="ECO:0000313" key="1">
    <source>
        <dbReference type="EMBL" id="KKN96702.1"/>
    </source>
</evidence>
<name>A0A0F9VAA3_9ZZZZ</name>
<comment type="caution">
    <text evidence="1">The sequence shown here is derived from an EMBL/GenBank/DDBJ whole genome shotgun (WGS) entry which is preliminary data.</text>
</comment>